<dbReference type="GO" id="GO:0042274">
    <property type="term" value="P:ribosomal small subunit biogenesis"/>
    <property type="evidence" value="ECO:0007669"/>
    <property type="project" value="UniProtKB-UniRule"/>
</dbReference>
<dbReference type="Gene3D" id="2.30.30.240">
    <property type="entry name" value="PRC-barrel domain"/>
    <property type="match status" value="1"/>
</dbReference>
<evidence type="ECO:0000256" key="4">
    <source>
        <dbReference type="ARBA" id="ARBA00023186"/>
    </source>
</evidence>
<keyword evidence="1 5" id="KW-0963">Cytoplasm</keyword>
<keyword evidence="9" id="KW-1185">Reference proteome</keyword>
<evidence type="ECO:0000256" key="2">
    <source>
        <dbReference type="ARBA" id="ARBA00022517"/>
    </source>
</evidence>
<evidence type="ECO:0000313" key="9">
    <source>
        <dbReference type="Proteomes" id="UP000078292"/>
    </source>
</evidence>
<comment type="subcellular location">
    <subcellularLocation>
        <location evidence="5">Cytoplasm</location>
    </subcellularLocation>
</comment>
<dbReference type="InterPro" id="IPR056792">
    <property type="entry name" value="PRC_RimM"/>
</dbReference>
<evidence type="ECO:0000256" key="5">
    <source>
        <dbReference type="HAMAP-Rule" id="MF_00014"/>
    </source>
</evidence>
<feature type="domain" description="Ribosome maturation factor RimM PRC barrel" evidence="7">
    <location>
        <begin position="107"/>
        <end position="176"/>
    </location>
</feature>
<comment type="function">
    <text evidence="5">An accessory protein needed during the final step in the assembly of 30S ribosomal subunit, possibly for assembly of the head region. Essential for efficient processing of 16S rRNA. May be needed both before and after RbfA during the maturation of 16S rRNA. It has affinity for free ribosomal 30S subunits but not for 70S ribosomes.</text>
</comment>
<evidence type="ECO:0000313" key="8">
    <source>
        <dbReference type="EMBL" id="OAV52180.1"/>
    </source>
</evidence>
<dbReference type="InterPro" id="IPR011033">
    <property type="entry name" value="PRC_barrel-like_sf"/>
</dbReference>
<organism evidence="8 9">
    <name type="scientific">Enteractinococcus helveticum</name>
    <dbReference type="NCBI Taxonomy" id="1837282"/>
    <lineage>
        <taxon>Bacteria</taxon>
        <taxon>Bacillati</taxon>
        <taxon>Actinomycetota</taxon>
        <taxon>Actinomycetes</taxon>
        <taxon>Micrococcales</taxon>
        <taxon>Micrococcaceae</taxon>
    </lineage>
</organism>
<dbReference type="InterPro" id="IPR009000">
    <property type="entry name" value="Transl_B-barrel_sf"/>
</dbReference>
<dbReference type="RefSeq" id="WP_043055479.1">
    <property type="nucleotide sequence ID" value="NZ_LXEY01000110.1"/>
</dbReference>
<dbReference type="SUPFAM" id="SSF50447">
    <property type="entry name" value="Translation proteins"/>
    <property type="match status" value="1"/>
</dbReference>
<dbReference type="PANTHER" id="PTHR33692">
    <property type="entry name" value="RIBOSOME MATURATION FACTOR RIMM"/>
    <property type="match status" value="1"/>
</dbReference>
<comment type="domain">
    <text evidence="5">The PRC barrel domain binds ribosomal protein uS19.</text>
</comment>
<proteinExistence type="inferred from homology"/>
<keyword evidence="4 5" id="KW-0143">Chaperone</keyword>
<comment type="caution">
    <text evidence="8">The sequence shown here is derived from an EMBL/GenBank/DDBJ whole genome shotgun (WGS) entry which is preliminary data.</text>
</comment>
<protein>
    <recommendedName>
        <fullName evidence="5">Ribosome maturation factor RimM</fullName>
    </recommendedName>
</protein>
<dbReference type="InterPro" id="IPR036976">
    <property type="entry name" value="RimM_N_sf"/>
</dbReference>
<feature type="domain" description="RimM N-terminal" evidence="6">
    <location>
        <begin position="10"/>
        <end position="92"/>
    </location>
</feature>
<dbReference type="Pfam" id="PF01782">
    <property type="entry name" value="RimM"/>
    <property type="match status" value="1"/>
</dbReference>
<dbReference type="GO" id="GO:0005840">
    <property type="term" value="C:ribosome"/>
    <property type="evidence" value="ECO:0007669"/>
    <property type="project" value="InterPro"/>
</dbReference>
<dbReference type="EMBL" id="LXEY01000110">
    <property type="protein sequence ID" value="OAV52180.1"/>
    <property type="molecule type" value="Genomic_DNA"/>
</dbReference>
<evidence type="ECO:0000256" key="1">
    <source>
        <dbReference type="ARBA" id="ARBA00022490"/>
    </source>
</evidence>
<dbReference type="OrthoDB" id="5381335at2"/>
<gene>
    <name evidence="5" type="primary">rimM</name>
    <name evidence="8" type="ORF">A6F49_00970</name>
</gene>
<dbReference type="PANTHER" id="PTHR33692:SF1">
    <property type="entry name" value="RIBOSOME MATURATION FACTOR RIMM"/>
    <property type="match status" value="1"/>
</dbReference>
<sequence length="182" mass="20459">MENQRNRVRVARIGKPHGIKGEVTVELFTDSPETRFGIRSQLEVDFESKTSPLFSMLTVTGSRWHKNVLLVAFEEFSDRSTAETLRDSYLYAEPISAAQDEDAWYADELVGFTAHEESFEAPPIGKVTNLITGAAQDLLEIQLQEGREVLIPFVNEIVPEIDEERRAVVITPPAGLLELNQD</sequence>
<dbReference type="GO" id="GO:0006364">
    <property type="term" value="P:rRNA processing"/>
    <property type="evidence" value="ECO:0007669"/>
    <property type="project" value="UniProtKB-UniRule"/>
</dbReference>
<dbReference type="InterPro" id="IPR002676">
    <property type="entry name" value="RimM_N"/>
</dbReference>
<dbReference type="STRING" id="1837282.A6F49_00970"/>
<dbReference type="GO" id="GO:0005737">
    <property type="term" value="C:cytoplasm"/>
    <property type="evidence" value="ECO:0007669"/>
    <property type="project" value="UniProtKB-SubCell"/>
</dbReference>
<dbReference type="InterPro" id="IPR011961">
    <property type="entry name" value="RimM"/>
</dbReference>
<evidence type="ECO:0000259" key="6">
    <source>
        <dbReference type="Pfam" id="PF01782"/>
    </source>
</evidence>
<evidence type="ECO:0000256" key="3">
    <source>
        <dbReference type="ARBA" id="ARBA00022552"/>
    </source>
</evidence>
<dbReference type="NCBIfam" id="TIGR02273">
    <property type="entry name" value="16S_RimM"/>
    <property type="match status" value="1"/>
</dbReference>
<comment type="subunit">
    <text evidence="5">Binds ribosomal protein uS19.</text>
</comment>
<dbReference type="AlphaFoldDB" id="A0A1B7LVC1"/>
<keyword evidence="2 5" id="KW-0690">Ribosome biogenesis</keyword>
<dbReference type="Proteomes" id="UP000078292">
    <property type="component" value="Unassembled WGS sequence"/>
</dbReference>
<dbReference type="SUPFAM" id="SSF50346">
    <property type="entry name" value="PRC-barrel domain"/>
    <property type="match status" value="1"/>
</dbReference>
<dbReference type="Pfam" id="PF24986">
    <property type="entry name" value="PRC_RimM"/>
    <property type="match status" value="1"/>
</dbReference>
<dbReference type="Gene3D" id="2.40.30.60">
    <property type="entry name" value="RimM"/>
    <property type="match status" value="1"/>
</dbReference>
<accession>A0A1B7LVC1</accession>
<reference evidence="8 9" key="1">
    <citation type="submission" date="2016-04" db="EMBL/GenBank/DDBJ databases">
        <title>First whole genome shotgun sequence of the bacterium Enteractinococcus sp. strain UASWS1574.</title>
        <authorList>
            <person name="Crovadore J."/>
            <person name="Chablais R."/>
            <person name="Lefort F."/>
        </authorList>
    </citation>
    <scope>NUCLEOTIDE SEQUENCE [LARGE SCALE GENOMIC DNA]</scope>
    <source>
        <strain evidence="8 9">UASWS1574</strain>
    </source>
</reference>
<dbReference type="GO" id="GO:0043022">
    <property type="term" value="F:ribosome binding"/>
    <property type="evidence" value="ECO:0007669"/>
    <property type="project" value="InterPro"/>
</dbReference>
<dbReference type="HAMAP" id="MF_00014">
    <property type="entry name" value="Ribosome_mat_RimM"/>
    <property type="match status" value="1"/>
</dbReference>
<keyword evidence="3 5" id="KW-0698">rRNA processing</keyword>
<name>A0A1B7LVC1_9MICC</name>
<comment type="similarity">
    <text evidence="5">Belongs to the RimM family.</text>
</comment>
<evidence type="ECO:0000259" key="7">
    <source>
        <dbReference type="Pfam" id="PF24986"/>
    </source>
</evidence>